<feature type="chain" id="PRO_5035205166" evidence="2">
    <location>
        <begin position="22"/>
        <end position="142"/>
    </location>
</feature>
<keyword evidence="2" id="KW-0732">Signal</keyword>
<reference evidence="3 4" key="1">
    <citation type="submission" date="2016-10" db="EMBL/GenBank/DDBJ databases">
        <authorList>
            <person name="de Groot N.N."/>
        </authorList>
    </citation>
    <scope>NUCLEOTIDE SEQUENCE [LARGE SCALE GENOMIC DNA]</scope>
    <source>
        <strain evidence="3 4">CGMCC 4.6858</strain>
    </source>
</reference>
<feature type="signal peptide" evidence="2">
    <location>
        <begin position="1"/>
        <end position="21"/>
    </location>
</feature>
<protein>
    <submittedName>
        <fullName evidence="3">Uncharacterized protein</fullName>
    </submittedName>
</protein>
<dbReference type="STRING" id="1045774.SAMN05421872_101292"/>
<dbReference type="PROSITE" id="PS51257">
    <property type="entry name" value="PROKAR_LIPOPROTEIN"/>
    <property type="match status" value="1"/>
</dbReference>
<keyword evidence="4" id="KW-1185">Reference proteome</keyword>
<dbReference type="RefSeq" id="WP_090850032.1">
    <property type="nucleotide sequence ID" value="NZ_FMZM01000001.1"/>
</dbReference>
<dbReference type="EMBL" id="FMZM01000001">
    <property type="protein sequence ID" value="SDC10496.1"/>
    <property type="molecule type" value="Genomic_DNA"/>
</dbReference>
<evidence type="ECO:0000313" key="4">
    <source>
        <dbReference type="Proteomes" id="UP000199034"/>
    </source>
</evidence>
<evidence type="ECO:0000256" key="2">
    <source>
        <dbReference type="SAM" id="SignalP"/>
    </source>
</evidence>
<dbReference type="Proteomes" id="UP000199034">
    <property type="component" value="Unassembled WGS sequence"/>
</dbReference>
<name>A0A1G6IXJ4_9ACTN</name>
<feature type="region of interest" description="Disordered" evidence="1">
    <location>
        <begin position="111"/>
        <end position="142"/>
    </location>
</feature>
<dbReference type="OrthoDB" id="10008461at2"/>
<accession>A0A1G6IXJ4</accession>
<sequence>MTRLAPLALLAVLTLAACSDAEDAVRDAASDAASDAACAVAGGVVDDARSRVDGIARDLASGTASERASARRELTALRDSLAAAERGLGGETRERLEQARSAVDDLLDQASAAADGTQVDDEAVASAQEEYDEAARGLTDVC</sequence>
<evidence type="ECO:0000313" key="3">
    <source>
        <dbReference type="EMBL" id="SDC10496.1"/>
    </source>
</evidence>
<proteinExistence type="predicted"/>
<gene>
    <name evidence="3" type="ORF">SAMN05421872_101292</name>
</gene>
<evidence type="ECO:0000256" key="1">
    <source>
        <dbReference type="SAM" id="MobiDB-lite"/>
    </source>
</evidence>
<organism evidence="3 4">
    <name type="scientific">Nocardioides lianchengensis</name>
    <dbReference type="NCBI Taxonomy" id="1045774"/>
    <lineage>
        <taxon>Bacteria</taxon>
        <taxon>Bacillati</taxon>
        <taxon>Actinomycetota</taxon>
        <taxon>Actinomycetes</taxon>
        <taxon>Propionibacteriales</taxon>
        <taxon>Nocardioidaceae</taxon>
        <taxon>Nocardioides</taxon>
    </lineage>
</organism>
<dbReference type="AlphaFoldDB" id="A0A1G6IXJ4"/>